<name>K4AA43_SETIT</name>
<evidence type="ECO:0000313" key="2">
    <source>
        <dbReference type="EnsemblPlants" id="KQK90189"/>
    </source>
</evidence>
<dbReference type="EMBL" id="AGNK02005903">
    <property type="status" value="NOT_ANNOTATED_CDS"/>
    <property type="molecule type" value="Genomic_DNA"/>
</dbReference>
<feature type="compositionally biased region" description="Basic residues" evidence="1">
    <location>
        <begin position="288"/>
        <end position="298"/>
    </location>
</feature>
<reference evidence="2" key="2">
    <citation type="submission" date="2018-08" db="UniProtKB">
        <authorList>
            <consortium name="EnsemblPlants"/>
        </authorList>
    </citation>
    <scope>IDENTIFICATION</scope>
    <source>
        <strain evidence="2">Yugu1</strain>
    </source>
</reference>
<feature type="compositionally biased region" description="Basic and acidic residues" evidence="1">
    <location>
        <begin position="310"/>
        <end position="327"/>
    </location>
</feature>
<dbReference type="HOGENOM" id="CLU_624696_0_0_1"/>
<feature type="region of interest" description="Disordered" evidence="1">
    <location>
        <begin position="54"/>
        <end position="73"/>
    </location>
</feature>
<feature type="region of interest" description="Disordered" evidence="1">
    <location>
        <begin position="363"/>
        <end position="439"/>
    </location>
</feature>
<feature type="compositionally biased region" description="Basic residues" evidence="1">
    <location>
        <begin position="377"/>
        <end position="395"/>
    </location>
</feature>
<feature type="compositionally biased region" description="Gly residues" evidence="1">
    <location>
        <begin position="416"/>
        <end position="429"/>
    </location>
</feature>
<feature type="compositionally biased region" description="Basic residues" evidence="1">
    <location>
        <begin position="329"/>
        <end position="339"/>
    </location>
</feature>
<sequence>MQVVKKTLDSLLVLESGLARVPVEGEDAERELPEAVVLAEHDANGAAEVLVPARHGGAERDGRPHPPRRHRPEHVLRPDLAAGHREVGLQEHTVRARADRQTVCDCEGGGELTGATRVRDLTAAGYLTASASARMEPSECATMWKDLTPCRSMTERSIISTCSRSVYSESAGLGLRPNPRRSTANSRRRDRAAGLTWGSTVSVQNPDDEMNPWMNSTSSSVAAPPPPASFVAVRVGRVAVGAVAVGPPRRRVRPVLAVAGAADLAPQHLHDGGVHGDPRRAPRGGAGPRRRGRRRRRAGDHGGPRPGGRQHADHLGAAPLRHDDLARGPRGRRRRRRARAVAGPPRALRHVVRRLVHGAEQHLQRVQQHEHHDAHGLVRRAAGRRQCRRPPRRGAHLHDAPPEENALDSNARVEGRGGSGSGEGGGGGGKEGEGRMLQW</sequence>
<evidence type="ECO:0000256" key="1">
    <source>
        <dbReference type="SAM" id="MobiDB-lite"/>
    </source>
</evidence>
<dbReference type="EnsemblPlants" id="KQK90189">
    <property type="protein sequence ID" value="KQK90189"/>
    <property type="gene ID" value="SETIT_035749mg"/>
</dbReference>
<feature type="compositionally biased region" description="Basic and acidic residues" evidence="1">
    <location>
        <begin position="363"/>
        <end position="376"/>
    </location>
</feature>
<dbReference type="Gramene" id="KQK90189">
    <property type="protein sequence ID" value="KQK90189"/>
    <property type="gene ID" value="SETIT_035749mg"/>
</dbReference>
<feature type="compositionally biased region" description="Basic and acidic residues" evidence="1">
    <location>
        <begin position="268"/>
        <end position="280"/>
    </location>
</feature>
<feature type="region of interest" description="Disordered" evidence="1">
    <location>
        <begin position="267"/>
        <end position="346"/>
    </location>
</feature>
<organism evidence="2 3">
    <name type="scientific">Setaria italica</name>
    <name type="common">Foxtail millet</name>
    <name type="synonym">Panicum italicum</name>
    <dbReference type="NCBI Taxonomy" id="4555"/>
    <lineage>
        <taxon>Eukaryota</taxon>
        <taxon>Viridiplantae</taxon>
        <taxon>Streptophyta</taxon>
        <taxon>Embryophyta</taxon>
        <taxon>Tracheophyta</taxon>
        <taxon>Spermatophyta</taxon>
        <taxon>Magnoliopsida</taxon>
        <taxon>Liliopsida</taxon>
        <taxon>Poales</taxon>
        <taxon>Poaceae</taxon>
        <taxon>PACMAD clade</taxon>
        <taxon>Panicoideae</taxon>
        <taxon>Panicodae</taxon>
        <taxon>Paniceae</taxon>
        <taxon>Cenchrinae</taxon>
        <taxon>Setaria</taxon>
    </lineage>
</organism>
<dbReference type="InParanoid" id="K4AA43"/>
<dbReference type="Proteomes" id="UP000004995">
    <property type="component" value="Unassembled WGS sequence"/>
</dbReference>
<feature type="compositionally biased region" description="Basic and acidic residues" evidence="1">
    <location>
        <begin position="430"/>
        <end position="439"/>
    </location>
</feature>
<protein>
    <submittedName>
        <fullName evidence="2">Uncharacterized protein</fullName>
    </submittedName>
</protein>
<accession>K4AA43</accession>
<feature type="compositionally biased region" description="Low complexity" evidence="1">
    <location>
        <begin position="176"/>
        <end position="185"/>
    </location>
</feature>
<evidence type="ECO:0000313" key="3">
    <source>
        <dbReference type="Proteomes" id="UP000004995"/>
    </source>
</evidence>
<reference evidence="3" key="1">
    <citation type="journal article" date="2012" name="Nat. Biotechnol.">
        <title>Reference genome sequence of the model plant Setaria.</title>
        <authorList>
            <person name="Bennetzen J.L."/>
            <person name="Schmutz J."/>
            <person name="Wang H."/>
            <person name="Percifield R."/>
            <person name="Hawkins J."/>
            <person name="Pontaroli A.C."/>
            <person name="Estep M."/>
            <person name="Feng L."/>
            <person name="Vaughn J.N."/>
            <person name="Grimwood J."/>
            <person name="Jenkins J."/>
            <person name="Barry K."/>
            <person name="Lindquist E."/>
            <person name="Hellsten U."/>
            <person name="Deshpande S."/>
            <person name="Wang X."/>
            <person name="Wu X."/>
            <person name="Mitros T."/>
            <person name="Triplett J."/>
            <person name="Yang X."/>
            <person name="Ye C.Y."/>
            <person name="Mauro-Herrera M."/>
            <person name="Wang L."/>
            <person name="Li P."/>
            <person name="Sharma M."/>
            <person name="Sharma R."/>
            <person name="Ronald P.C."/>
            <person name="Panaud O."/>
            <person name="Kellogg E.A."/>
            <person name="Brutnell T.P."/>
            <person name="Doust A.N."/>
            <person name="Tuskan G.A."/>
            <person name="Rokhsar D."/>
            <person name="Devos K.M."/>
        </authorList>
    </citation>
    <scope>NUCLEOTIDE SEQUENCE [LARGE SCALE GENOMIC DNA]</scope>
    <source>
        <strain evidence="3">cv. Yugu1</strain>
    </source>
</reference>
<dbReference type="AlphaFoldDB" id="K4AA43"/>
<feature type="region of interest" description="Disordered" evidence="1">
    <location>
        <begin position="170"/>
        <end position="224"/>
    </location>
</feature>
<proteinExistence type="predicted"/>
<keyword evidence="3" id="KW-1185">Reference proteome</keyword>